<dbReference type="AlphaFoldDB" id="L0GXV1"/>
<organism evidence="1 2">
    <name type="scientific">Thioflavicoccus mobilis 8321</name>
    <dbReference type="NCBI Taxonomy" id="765912"/>
    <lineage>
        <taxon>Bacteria</taxon>
        <taxon>Pseudomonadati</taxon>
        <taxon>Pseudomonadota</taxon>
        <taxon>Gammaproteobacteria</taxon>
        <taxon>Chromatiales</taxon>
        <taxon>Chromatiaceae</taxon>
        <taxon>Thioflavicoccus</taxon>
    </lineage>
</organism>
<gene>
    <name evidence="1" type="ORF">Thimo_2052</name>
</gene>
<name>L0GXV1_9GAMM</name>
<protein>
    <submittedName>
        <fullName evidence="1">Uncharacterized protein</fullName>
    </submittedName>
</protein>
<reference evidence="1 2" key="1">
    <citation type="submission" date="2011-09" db="EMBL/GenBank/DDBJ databases">
        <title>Complete sequence of chromosome of Thioflavicoccus mobilis 8321.</title>
        <authorList>
            <consortium name="US DOE Joint Genome Institute"/>
            <person name="Lucas S."/>
            <person name="Han J."/>
            <person name="Lapidus A."/>
            <person name="Cheng J.-F."/>
            <person name="Goodwin L."/>
            <person name="Pitluck S."/>
            <person name="Peters L."/>
            <person name="Ovchinnikova G."/>
            <person name="Lu M."/>
            <person name="Detter J.C."/>
            <person name="Han C."/>
            <person name="Tapia R."/>
            <person name="Land M."/>
            <person name="Hauser L."/>
            <person name="Kyrpides N."/>
            <person name="Ivanova N."/>
            <person name="Pagani I."/>
            <person name="Vogl K."/>
            <person name="Liu Z."/>
            <person name="Imhoff J."/>
            <person name="Thiel V."/>
            <person name="Frigaard N.-U."/>
            <person name="Bryant D."/>
            <person name="Woyke T."/>
        </authorList>
    </citation>
    <scope>NUCLEOTIDE SEQUENCE [LARGE SCALE GENOMIC DNA]</scope>
    <source>
        <strain evidence="1 2">8321</strain>
    </source>
</reference>
<sequence length="51" mass="6092">MNGSLRARVVETLRGLAYVMPRGRRQRRWHLLYEHARETAPPRREKPPPDN</sequence>
<accession>L0GXV1</accession>
<dbReference type="STRING" id="765912.Thimo_2052"/>
<dbReference type="Proteomes" id="UP000010816">
    <property type="component" value="Chromosome"/>
</dbReference>
<evidence type="ECO:0000313" key="1">
    <source>
        <dbReference type="EMBL" id="AGA90806.1"/>
    </source>
</evidence>
<keyword evidence="2" id="KW-1185">Reference proteome</keyword>
<dbReference type="KEGG" id="tmb:Thimo_2052"/>
<evidence type="ECO:0000313" key="2">
    <source>
        <dbReference type="Proteomes" id="UP000010816"/>
    </source>
</evidence>
<dbReference type="EMBL" id="CP003051">
    <property type="protein sequence ID" value="AGA90806.1"/>
    <property type="molecule type" value="Genomic_DNA"/>
</dbReference>
<proteinExistence type="predicted"/>
<dbReference type="HOGENOM" id="CLU_3104931_0_0_6"/>